<comment type="caution">
    <text evidence="2">The sequence shown here is derived from an EMBL/GenBank/DDBJ whole genome shotgun (WGS) entry which is preliminary data.</text>
</comment>
<evidence type="ECO:0000313" key="3">
    <source>
        <dbReference type="Proteomes" id="UP000789831"/>
    </source>
</evidence>
<name>A0A9N9DF34_9GLOM</name>
<dbReference type="AlphaFoldDB" id="A0A9N9DF34"/>
<accession>A0A9N9DF34</accession>
<dbReference type="EMBL" id="CAJVPL010003746">
    <property type="protein sequence ID" value="CAG8637778.1"/>
    <property type="molecule type" value="Genomic_DNA"/>
</dbReference>
<evidence type="ECO:0000256" key="1">
    <source>
        <dbReference type="SAM" id="Phobius"/>
    </source>
</evidence>
<gene>
    <name evidence="2" type="ORF">AGERDE_LOCUS10830</name>
</gene>
<dbReference type="Proteomes" id="UP000789831">
    <property type="component" value="Unassembled WGS sequence"/>
</dbReference>
<keyword evidence="1" id="KW-0812">Transmembrane</keyword>
<keyword evidence="1" id="KW-1133">Transmembrane helix</keyword>
<reference evidence="2" key="1">
    <citation type="submission" date="2021-06" db="EMBL/GenBank/DDBJ databases">
        <authorList>
            <person name="Kallberg Y."/>
            <person name="Tangrot J."/>
            <person name="Rosling A."/>
        </authorList>
    </citation>
    <scope>NUCLEOTIDE SEQUENCE</scope>
    <source>
        <strain evidence="2">MT106</strain>
    </source>
</reference>
<protein>
    <submittedName>
        <fullName evidence="2">12299_t:CDS:1</fullName>
    </submittedName>
</protein>
<feature type="transmembrane region" description="Helical" evidence="1">
    <location>
        <begin position="20"/>
        <end position="38"/>
    </location>
</feature>
<sequence length="95" mass="10186">DFKILTFFTQKMNLQCVNRFLAFLIVNLCLFMVAAAPIQQDTIPGIISVLDDTTVNLGSWQACGATTEAGIGGTASLLRPNTVIGNCKNGNIHIT</sequence>
<organism evidence="2 3">
    <name type="scientific">Ambispora gerdemannii</name>
    <dbReference type="NCBI Taxonomy" id="144530"/>
    <lineage>
        <taxon>Eukaryota</taxon>
        <taxon>Fungi</taxon>
        <taxon>Fungi incertae sedis</taxon>
        <taxon>Mucoromycota</taxon>
        <taxon>Glomeromycotina</taxon>
        <taxon>Glomeromycetes</taxon>
        <taxon>Archaeosporales</taxon>
        <taxon>Ambisporaceae</taxon>
        <taxon>Ambispora</taxon>
    </lineage>
</organism>
<evidence type="ECO:0000313" key="2">
    <source>
        <dbReference type="EMBL" id="CAG8637778.1"/>
    </source>
</evidence>
<keyword evidence="1" id="KW-0472">Membrane</keyword>
<proteinExistence type="predicted"/>
<keyword evidence="3" id="KW-1185">Reference proteome</keyword>
<feature type="non-terminal residue" evidence="2">
    <location>
        <position position="1"/>
    </location>
</feature>